<dbReference type="Proteomes" id="UP000001551">
    <property type="component" value="Chromosome"/>
</dbReference>
<dbReference type="SMART" id="SM01340">
    <property type="entry name" value="DNA_mis_repair"/>
    <property type="match status" value="1"/>
</dbReference>
<dbReference type="Gene3D" id="3.30.230.10">
    <property type="match status" value="1"/>
</dbReference>
<dbReference type="GO" id="GO:0030983">
    <property type="term" value="F:mismatched DNA binding"/>
    <property type="evidence" value="ECO:0007669"/>
    <property type="project" value="InterPro"/>
</dbReference>
<evidence type="ECO:0000256" key="5">
    <source>
        <dbReference type="SAM" id="MobiDB-lite"/>
    </source>
</evidence>
<feature type="compositionally biased region" description="Low complexity" evidence="5">
    <location>
        <begin position="430"/>
        <end position="439"/>
    </location>
</feature>
<dbReference type="InterPro" id="IPR013507">
    <property type="entry name" value="DNA_mismatch_S5_2-like"/>
</dbReference>
<dbReference type="HAMAP" id="MF_00149">
    <property type="entry name" value="DNA_mis_repair"/>
    <property type="match status" value="1"/>
</dbReference>
<dbReference type="InterPro" id="IPR020568">
    <property type="entry name" value="Ribosomal_Su5_D2-typ_SF"/>
</dbReference>
<reference evidence="8 9" key="1">
    <citation type="submission" date="2010-12" db="EMBL/GenBank/DDBJ databases">
        <title>Complete sequence of Ethanoligenens harbinense YUAN-3.</title>
        <authorList>
            <person name="Lucas S."/>
            <person name="Copeland A."/>
            <person name="Lapidus A."/>
            <person name="Cheng J.-F."/>
            <person name="Bruce D."/>
            <person name="Goodwin L."/>
            <person name="Pitluck S."/>
            <person name="Chertkov O."/>
            <person name="Misra M."/>
            <person name="Detter J.C."/>
            <person name="Han C."/>
            <person name="Tapia R."/>
            <person name="Land M."/>
            <person name="Hauser L."/>
            <person name="Jeffries C."/>
            <person name="Kyrpides N."/>
            <person name="Ivanova N."/>
            <person name="Mikhailova N."/>
            <person name="Wang A."/>
            <person name="Mouttaki H."/>
            <person name="He Z."/>
            <person name="Zhou J."/>
            <person name="Hemme C.L."/>
            <person name="Woyke T."/>
        </authorList>
    </citation>
    <scope>NUCLEOTIDE SEQUENCE [LARGE SCALE GENOMIC DNA]</scope>
    <source>
        <strain evidence="9">DSM 18485 / JCM 12961 / CGMCC 1.5033 / YUAN-3</strain>
    </source>
</reference>
<dbReference type="CDD" id="cd16926">
    <property type="entry name" value="HATPase_MutL-MLH-PMS-like"/>
    <property type="match status" value="1"/>
</dbReference>
<evidence type="ECO:0000259" key="6">
    <source>
        <dbReference type="SMART" id="SM00853"/>
    </source>
</evidence>
<evidence type="ECO:0000259" key="7">
    <source>
        <dbReference type="SMART" id="SM01340"/>
    </source>
</evidence>
<dbReference type="SUPFAM" id="SSF55874">
    <property type="entry name" value="ATPase domain of HSP90 chaperone/DNA topoisomerase II/histidine kinase"/>
    <property type="match status" value="1"/>
</dbReference>
<gene>
    <name evidence="4" type="primary">mutL</name>
    <name evidence="8" type="ordered locus">Ethha_0692</name>
</gene>
<dbReference type="NCBIfam" id="TIGR00585">
    <property type="entry name" value="mutl"/>
    <property type="match status" value="1"/>
</dbReference>
<dbReference type="InterPro" id="IPR014762">
    <property type="entry name" value="DNA_mismatch_repair_CS"/>
</dbReference>
<evidence type="ECO:0000313" key="9">
    <source>
        <dbReference type="Proteomes" id="UP000001551"/>
    </source>
</evidence>
<dbReference type="Pfam" id="PF13589">
    <property type="entry name" value="HATPase_c_3"/>
    <property type="match status" value="1"/>
</dbReference>
<dbReference type="PROSITE" id="PS00058">
    <property type="entry name" value="DNA_MISMATCH_REPAIR_1"/>
    <property type="match status" value="1"/>
</dbReference>
<evidence type="ECO:0000313" key="8">
    <source>
        <dbReference type="EMBL" id="ADU26261.1"/>
    </source>
</evidence>
<dbReference type="PANTHER" id="PTHR10073">
    <property type="entry name" value="DNA MISMATCH REPAIR PROTEIN MLH, PMS, MUTL"/>
    <property type="match status" value="1"/>
</dbReference>
<dbReference type="SMART" id="SM00853">
    <property type="entry name" value="MutL_C"/>
    <property type="match status" value="1"/>
</dbReference>
<dbReference type="InterPro" id="IPR020667">
    <property type="entry name" value="DNA_mismatch_repair_MutL"/>
</dbReference>
<dbReference type="GO" id="GO:0006298">
    <property type="term" value="P:mismatch repair"/>
    <property type="evidence" value="ECO:0007669"/>
    <property type="project" value="UniProtKB-UniRule"/>
</dbReference>
<dbReference type="Pfam" id="PF08676">
    <property type="entry name" value="MutL_C"/>
    <property type="match status" value="1"/>
</dbReference>
<dbReference type="InterPro" id="IPR037198">
    <property type="entry name" value="MutL_C_sf"/>
</dbReference>
<dbReference type="eggNOG" id="COG0323">
    <property type="taxonomic scope" value="Bacteria"/>
</dbReference>
<keyword evidence="2 4" id="KW-0227">DNA damage</keyword>
<keyword evidence="3 4" id="KW-0234">DNA repair</keyword>
<dbReference type="AlphaFoldDB" id="E6U2H0"/>
<dbReference type="GO" id="GO:0016887">
    <property type="term" value="F:ATP hydrolysis activity"/>
    <property type="evidence" value="ECO:0007669"/>
    <property type="project" value="InterPro"/>
</dbReference>
<dbReference type="SUPFAM" id="SSF118116">
    <property type="entry name" value="DNA mismatch repair protein MutL"/>
    <property type="match status" value="1"/>
</dbReference>
<name>E6U2H0_ETHHY</name>
<accession>E6U2H0</accession>
<dbReference type="FunFam" id="3.30.565.10:FF:000003">
    <property type="entry name" value="DNA mismatch repair endonuclease MutL"/>
    <property type="match status" value="1"/>
</dbReference>
<dbReference type="Gene3D" id="3.30.1370.100">
    <property type="entry name" value="MutL, C-terminal domain, regulatory subdomain"/>
    <property type="match status" value="1"/>
</dbReference>
<evidence type="ECO:0000256" key="2">
    <source>
        <dbReference type="ARBA" id="ARBA00022763"/>
    </source>
</evidence>
<dbReference type="GO" id="GO:0032300">
    <property type="term" value="C:mismatch repair complex"/>
    <property type="evidence" value="ECO:0007669"/>
    <property type="project" value="InterPro"/>
</dbReference>
<dbReference type="InterPro" id="IPR042120">
    <property type="entry name" value="MutL_C_dimsub"/>
</dbReference>
<dbReference type="Pfam" id="PF01119">
    <property type="entry name" value="DNA_mis_repair"/>
    <property type="match status" value="1"/>
</dbReference>
<dbReference type="CDD" id="cd00782">
    <property type="entry name" value="MutL_Trans"/>
    <property type="match status" value="1"/>
</dbReference>
<protein>
    <recommendedName>
        <fullName evidence="4">DNA mismatch repair protein MutL</fullName>
    </recommendedName>
</protein>
<dbReference type="RefSeq" id="WP_013484631.1">
    <property type="nucleotide sequence ID" value="NC_014828.1"/>
</dbReference>
<dbReference type="GO" id="GO:0140664">
    <property type="term" value="F:ATP-dependent DNA damage sensor activity"/>
    <property type="evidence" value="ECO:0007669"/>
    <property type="project" value="InterPro"/>
</dbReference>
<evidence type="ECO:0000256" key="3">
    <source>
        <dbReference type="ARBA" id="ARBA00023204"/>
    </source>
</evidence>
<dbReference type="STRING" id="663278.Ethha_0692"/>
<comment type="function">
    <text evidence="4">This protein is involved in the repair of mismatches in DNA. It is required for dam-dependent methyl-directed DNA mismatch repair. May act as a 'molecular matchmaker', a protein that promotes the formation of a stable complex between two or more DNA-binding proteins in an ATP-dependent manner without itself being part of a final effector complex.</text>
</comment>
<dbReference type="InterPro" id="IPR038973">
    <property type="entry name" value="MutL/Mlh/Pms-like"/>
</dbReference>
<evidence type="ECO:0000256" key="4">
    <source>
        <dbReference type="HAMAP-Rule" id="MF_00149"/>
    </source>
</evidence>
<comment type="similarity">
    <text evidence="1 4">Belongs to the DNA mismatch repair MutL/HexB family.</text>
</comment>
<dbReference type="GO" id="GO:0005524">
    <property type="term" value="F:ATP binding"/>
    <property type="evidence" value="ECO:0007669"/>
    <property type="project" value="InterPro"/>
</dbReference>
<evidence type="ECO:0000256" key="1">
    <source>
        <dbReference type="ARBA" id="ARBA00006082"/>
    </source>
</evidence>
<dbReference type="HOGENOM" id="CLU_004131_4_1_9"/>
<dbReference type="EMBL" id="CP002400">
    <property type="protein sequence ID" value="ADU26261.1"/>
    <property type="molecule type" value="Genomic_DNA"/>
</dbReference>
<dbReference type="Gene3D" id="3.30.565.10">
    <property type="entry name" value="Histidine kinase-like ATPase, C-terminal domain"/>
    <property type="match status" value="1"/>
</dbReference>
<dbReference type="InterPro" id="IPR036890">
    <property type="entry name" value="HATPase_C_sf"/>
</dbReference>
<feature type="domain" description="MutL C-terminal dimerisation" evidence="6">
    <location>
        <begin position="487"/>
        <end position="626"/>
    </location>
</feature>
<proteinExistence type="inferred from homology"/>
<keyword evidence="9" id="KW-1185">Reference proteome</keyword>
<feature type="region of interest" description="Disordered" evidence="5">
    <location>
        <begin position="429"/>
        <end position="463"/>
    </location>
</feature>
<dbReference type="InterPro" id="IPR014721">
    <property type="entry name" value="Ribsml_uS5_D2-typ_fold_subgr"/>
</dbReference>
<feature type="domain" description="DNA mismatch repair protein S5" evidence="7">
    <location>
        <begin position="209"/>
        <end position="327"/>
    </location>
</feature>
<dbReference type="KEGG" id="eha:Ethha_0692"/>
<sequence length="669" mass="71210">MNRIQVLPKAVAEKIAAGEVVERPASVVKELLENAIDAGAAALTLEIQNGGVRFIRVTDDGSGIPAEDVATAFLRHATSKVHTDGDLEAIGTLGFRGEALASVTAVSKVELITRTADELEGTRIALAGGEVLEQGPAGCPQGTTILVRDLFYNTPARMKFLKKDVTEGNAVRAVAERLALSHPEISLKFIKDGREELHTPGDGKLLSAVHAVLGRDFARDLLPVDYALGSVRITGFVLKPVSARANRNMQFFFLNGRLVKSRTAMAALEQAYKGSIMVGRFPGCVLHIALPPALVDVNVHPAKTEVRFADEHAVFEAVYYAVKNTIAEKDTRPALRLPGTEQAKPAPFAAPGGSQLHFAPGNHGMGTMRAGAVTAYTPVAGGRVEASEPELSLPPALPKWPDRPASAFRASPLSKAGGQTVARAVDSPVAAPGAAPEAGHTVPHTGGLSTHPDVPVETGSPQQTVSEQVVTAPPAVEEGVQPPALRVVGQCFETYILVEEGDALYLIDKHAAHERILYEEIKKQGQAAGQLLLAPRAVTLAREEYAAVLENFALLRETGFDMEDFGGATVLVRSAPVYLRESEIVPAVEELAGKLAGFGKDLTPERIDELYHSVACRAAVKAGDKTGPEEAARLAKRVLELDDVRYCPHGRPVAFVLTRGEIEKQFGRA</sequence>
<dbReference type="InterPro" id="IPR014790">
    <property type="entry name" value="MutL_C"/>
</dbReference>
<dbReference type="PANTHER" id="PTHR10073:SF12">
    <property type="entry name" value="DNA MISMATCH REPAIR PROTEIN MLH1"/>
    <property type="match status" value="1"/>
</dbReference>
<dbReference type="SUPFAM" id="SSF54211">
    <property type="entry name" value="Ribosomal protein S5 domain 2-like"/>
    <property type="match status" value="1"/>
</dbReference>
<organism evidence="8 9">
    <name type="scientific">Ethanoligenens harbinense (strain DSM 18485 / JCM 12961 / CGMCC 1.5033 / YUAN-3)</name>
    <dbReference type="NCBI Taxonomy" id="663278"/>
    <lineage>
        <taxon>Bacteria</taxon>
        <taxon>Bacillati</taxon>
        <taxon>Bacillota</taxon>
        <taxon>Clostridia</taxon>
        <taxon>Eubacteriales</taxon>
        <taxon>Oscillospiraceae</taxon>
        <taxon>Ethanoligenens</taxon>
    </lineage>
</organism>
<dbReference type="Gene3D" id="3.30.1540.20">
    <property type="entry name" value="MutL, C-terminal domain, dimerisation subdomain"/>
    <property type="match status" value="1"/>
</dbReference>
<dbReference type="InterPro" id="IPR002099">
    <property type="entry name" value="MutL/Mlh/PMS"/>
</dbReference>
<dbReference type="InterPro" id="IPR042121">
    <property type="entry name" value="MutL_C_regsub"/>
</dbReference>